<feature type="chain" id="PRO_5031137271" description="Type 1 fimbrial protein" evidence="1">
    <location>
        <begin position="24"/>
        <end position="189"/>
    </location>
</feature>
<gene>
    <name evidence="2" type="ORF">R545_23090</name>
</gene>
<dbReference type="EMBL" id="NBRZ01000021">
    <property type="protein sequence ID" value="OSG80238.1"/>
    <property type="molecule type" value="Genomic_DNA"/>
</dbReference>
<keyword evidence="1" id="KW-0732">Signal</keyword>
<dbReference type="Gene3D" id="2.60.40.1090">
    <property type="entry name" value="Fimbrial-type adhesion domain"/>
    <property type="match status" value="1"/>
</dbReference>
<evidence type="ECO:0000256" key="1">
    <source>
        <dbReference type="SAM" id="SignalP"/>
    </source>
</evidence>
<dbReference type="RefSeq" id="WP_085346526.1">
    <property type="nucleotide sequence ID" value="NZ_NBRZ01000021.1"/>
</dbReference>
<sequence length="189" mass="19051">MKKLNALFGTLAVLLAGSGVANAAGPATAQLHVHGTIVSDTCTFVFPTTAPVLNVNAADYSSATVGGDIGNAVNLGNITASGCNTNNVTLQAQSDAQITGNVERGKFTYTNKPADAKDPLAFTVGYGAVGGATAGLLKLDNSAPVTFTADAASFNIPVTLQVLKQDAVDNIGAYAGDFTATVTYTADFS</sequence>
<proteinExistence type="predicted"/>
<feature type="signal peptide" evidence="1">
    <location>
        <begin position="1"/>
        <end position="23"/>
    </location>
</feature>
<evidence type="ECO:0008006" key="3">
    <source>
        <dbReference type="Google" id="ProtNLM"/>
    </source>
</evidence>
<reference evidence="2" key="1">
    <citation type="submission" date="2017-03" db="EMBL/GenBank/DDBJ databases">
        <title>Salmonella serotype comparative study.</title>
        <authorList>
            <person name="Liao J."/>
        </authorList>
    </citation>
    <scope>NUCLEOTIDE SEQUENCE [LARGE SCALE GENOMIC DNA]</scope>
    <source>
        <strain evidence="2">NY_FSL S10-1123</strain>
    </source>
</reference>
<dbReference type="GO" id="GO:0009289">
    <property type="term" value="C:pilus"/>
    <property type="evidence" value="ECO:0007669"/>
    <property type="project" value="InterPro"/>
</dbReference>
<name>A0A7Z1BMP9_SALDZ</name>
<dbReference type="Proteomes" id="UP000868516">
    <property type="component" value="Unassembled WGS sequence"/>
</dbReference>
<organism evidence="2">
    <name type="scientific">Salmonella enterica subsp. diarizonae serovar Rough:r:z</name>
    <dbReference type="NCBI Taxonomy" id="1974321"/>
    <lineage>
        <taxon>Bacteria</taxon>
        <taxon>Pseudomonadati</taxon>
        <taxon>Pseudomonadota</taxon>
        <taxon>Gammaproteobacteria</taxon>
        <taxon>Enterobacterales</taxon>
        <taxon>Enterobacteriaceae</taxon>
        <taxon>Salmonella</taxon>
    </lineage>
</organism>
<evidence type="ECO:0000313" key="2">
    <source>
        <dbReference type="EMBL" id="OSG80238.1"/>
    </source>
</evidence>
<comment type="caution">
    <text evidence="2">The sequence shown here is derived from an EMBL/GenBank/DDBJ whole genome shotgun (WGS) entry which is preliminary data.</text>
</comment>
<accession>A0A7Z1BMP9</accession>
<protein>
    <recommendedName>
        <fullName evidence="3">Type 1 fimbrial protein</fullName>
    </recommendedName>
</protein>
<dbReference type="AlphaFoldDB" id="A0A7Z1BMP9"/>
<dbReference type="GO" id="GO:0007155">
    <property type="term" value="P:cell adhesion"/>
    <property type="evidence" value="ECO:0007669"/>
    <property type="project" value="InterPro"/>
</dbReference>
<dbReference type="InterPro" id="IPR036937">
    <property type="entry name" value="Adhesion_dom_fimbrial_sf"/>
</dbReference>